<dbReference type="Proteomes" id="UP001196509">
    <property type="component" value="Unassembled WGS sequence"/>
</dbReference>
<evidence type="ECO:0000313" key="5">
    <source>
        <dbReference type="EMBL" id="MBW8637255.1"/>
    </source>
</evidence>
<evidence type="ECO:0000313" key="6">
    <source>
        <dbReference type="Proteomes" id="UP001196509"/>
    </source>
</evidence>
<dbReference type="Pfam" id="PF03480">
    <property type="entry name" value="DctP"/>
    <property type="match status" value="1"/>
</dbReference>
<evidence type="ECO:0000256" key="1">
    <source>
        <dbReference type="ARBA" id="ARBA00009023"/>
    </source>
</evidence>
<dbReference type="Gene3D" id="3.40.190.170">
    <property type="entry name" value="Bacterial extracellular solute-binding protein, family 7"/>
    <property type="match status" value="1"/>
</dbReference>
<dbReference type="GO" id="GO:0055085">
    <property type="term" value="P:transmembrane transport"/>
    <property type="evidence" value="ECO:0007669"/>
    <property type="project" value="InterPro"/>
</dbReference>
<keyword evidence="3 4" id="KW-0732">Signal</keyword>
<evidence type="ECO:0000256" key="4">
    <source>
        <dbReference type="SAM" id="SignalP"/>
    </source>
</evidence>
<evidence type="ECO:0000256" key="2">
    <source>
        <dbReference type="ARBA" id="ARBA00022448"/>
    </source>
</evidence>
<dbReference type="PANTHER" id="PTHR33376:SF7">
    <property type="entry name" value="C4-DICARBOXYLATE-BINDING PROTEIN DCTB"/>
    <property type="match status" value="1"/>
</dbReference>
<dbReference type="AlphaFoldDB" id="A0AAE2ZMJ9"/>
<gene>
    <name evidence="5" type="primary">dctP</name>
    <name evidence="5" type="ORF">K1W69_08650</name>
</gene>
<comment type="similarity">
    <text evidence="1">Belongs to the bacterial solute-binding protein 7 family.</text>
</comment>
<name>A0AAE2ZMJ9_9HYPH</name>
<dbReference type="InterPro" id="IPR018389">
    <property type="entry name" value="DctP_fam"/>
</dbReference>
<feature type="signal peptide" evidence="4">
    <location>
        <begin position="1"/>
        <end position="24"/>
    </location>
</feature>
<dbReference type="EMBL" id="JAICBX010000002">
    <property type="protein sequence ID" value="MBW8637255.1"/>
    <property type="molecule type" value="Genomic_DNA"/>
</dbReference>
<protein>
    <submittedName>
        <fullName evidence="5">TRAP transporter substrate-binding protein DctP</fullName>
    </submittedName>
</protein>
<dbReference type="InterPro" id="IPR038404">
    <property type="entry name" value="TRAP_DctP_sf"/>
</dbReference>
<sequence length="374" mass="39815">MNRLLTAFVAAAAVLATGASLAEARELRVGPAAPPAHPANSHLYQKLVEYLPEESGGALTAKIFGPEVVSLPQVKDALQSQVIEIGNLLPLYFPAELPNMAMAGEMALSGREPHVMGAAVTEFIVSCPACIEEMKGLGVVYLGSGSSGAYHVLSTKPVNTAEDLKGLRLRSGGAPFSRWAEHFGAVPVSLPVGDTFESISQGTIDGSIASLGDLLSFRLVELVKSINMVVVGTYHATSNFTVAEQTWGSLSVDERKALARAANRANADFTQRWGYEIGKEAEAAANEAGIEFVAPDAGLTEAAEAYAQEDQSIAAELSRDRFNMDDADQRVARFLELVEKWTAIVEETGPDANAIAAKVQEEVWDKVDFSTYGL</sequence>
<reference evidence="5" key="1">
    <citation type="submission" date="2021-08" db="EMBL/GenBank/DDBJ databases">
        <title>Hoeflea bacterium WL0058 sp. nov., isolated from the sediment.</title>
        <authorList>
            <person name="Wang L."/>
            <person name="Zhang D."/>
        </authorList>
    </citation>
    <scope>NUCLEOTIDE SEQUENCE</scope>
    <source>
        <strain evidence="5">WL0058</strain>
    </source>
</reference>
<proteinExistence type="inferred from homology"/>
<comment type="caution">
    <text evidence="5">The sequence shown here is derived from an EMBL/GenBank/DDBJ whole genome shotgun (WGS) entry which is preliminary data.</text>
</comment>
<evidence type="ECO:0000256" key="3">
    <source>
        <dbReference type="ARBA" id="ARBA00022729"/>
    </source>
</evidence>
<organism evidence="5 6">
    <name type="scientific">Flavimaribacter sediminis</name>
    <dbReference type="NCBI Taxonomy" id="2865987"/>
    <lineage>
        <taxon>Bacteria</taxon>
        <taxon>Pseudomonadati</taxon>
        <taxon>Pseudomonadota</taxon>
        <taxon>Alphaproteobacteria</taxon>
        <taxon>Hyphomicrobiales</taxon>
        <taxon>Rhizobiaceae</taxon>
        <taxon>Flavimaribacter</taxon>
    </lineage>
</organism>
<dbReference type="RefSeq" id="WP_220227977.1">
    <property type="nucleotide sequence ID" value="NZ_JAICBX010000002.1"/>
</dbReference>
<keyword evidence="2" id="KW-0813">Transport</keyword>
<feature type="chain" id="PRO_5042057628" evidence="4">
    <location>
        <begin position="25"/>
        <end position="374"/>
    </location>
</feature>
<keyword evidence="6" id="KW-1185">Reference proteome</keyword>
<accession>A0AAE2ZMJ9</accession>
<dbReference type="PANTHER" id="PTHR33376">
    <property type="match status" value="1"/>
</dbReference>
<dbReference type="NCBIfam" id="NF037995">
    <property type="entry name" value="TRAP_S1"/>
    <property type="match status" value="1"/>
</dbReference>